<evidence type="ECO:0000313" key="2">
    <source>
        <dbReference type="EMBL" id="SFK43258.1"/>
    </source>
</evidence>
<evidence type="ECO:0000259" key="1">
    <source>
        <dbReference type="Pfam" id="PF01243"/>
    </source>
</evidence>
<comment type="caution">
    <text evidence="2">The sequence shown here is derived from an EMBL/GenBank/DDBJ whole genome shotgun (WGS) entry which is preliminary data.</text>
</comment>
<feature type="domain" description="Pyridoxamine 5'-phosphate oxidase N-terminal" evidence="1">
    <location>
        <begin position="44"/>
        <end position="153"/>
    </location>
</feature>
<dbReference type="InterPro" id="IPR011576">
    <property type="entry name" value="Pyridox_Oxase_N"/>
</dbReference>
<organism evidence="2 3">
    <name type="scientific">Pseudovibrio ascidiaceicola</name>
    <dbReference type="NCBI Taxonomy" id="285279"/>
    <lineage>
        <taxon>Bacteria</taxon>
        <taxon>Pseudomonadati</taxon>
        <taxon>Pseudomonadota</taxon>
        <taxon>Alphaproteobacteria</taxon>
        <taxon>Hyphomicrobiales</taxon>
        <taxon>Stappiaceae</taxon>
        <taxon>Pseudovibrio</taxon>
    </lineage>
</organism>
<evidence type="ECO:0000313" key="3">
    <source>
        <dbReference type="Proteomes" id="UP000199598"/>
    </source>
</evidence>
<keyword evidence="3" id="KW-1185">Reference proteome</keyword>
<dbReference type="EMBL" id="FOSK01000005">
    <property type="protein sequence ID" value="SFK43258.1"/>
    <property type="molecule type" value="Genomic_DNA"/>
</dbReference>
<dbReference type="RefSeq" id="WP_093519325.1">
    <property type="nucleotide sequence ID" value="NZ_FOSK01000005.1"/>
</dbReference>
<dbReference type="Proteomes" id="UP000199598">
    <property type="component" value="Unassembled WGS sequence"/>
</dbReference>
<accession>A0A1I3ZGL8</accession>
<gene>
    <name evidence="2" type="ORF">SAMN04488518_10593</name>
</gene>
<dbReference type="Gene3D" id="2.30.110.10">
    <property type="entry name" value="Electron Transport, Fmn-binding Protein, Chain A"/>
    <property type="match status" value="1"/>
</dbReference>
<sequence length="179" mass="20388">MPKAFAQIAFTPAAQSFQDRYGTKEAYAEFLEGEELTGHLIESDHAAFISRMDGFYLSTVSQTGWPYVQFKGGPKGFLKVLDNQHLAYADYRGNRQYLSAGNISQNARVSLILMDYETQQRLKIWGEAQIISLEKDREFVMSIMPANYKADAERAIIIKTKALEWDCPRHIPKRASVEL</sequence>
<dbReference type="InterPro" id="IPR012349">
    <property type="entry name" value="Split_barrel_FMN-bd"/>
</dbReference>
<dbReference type="Pfam" id="PF01243">
    <property type="entry name" value="PNPOx_N"/>
    <property type="match status" value="1"/>
</dbReference>
<reference evidence="2 3" key="1">
    <citation type="submission" date="2016-10" db="EMBL/GenBank/DDBJ databases">
        <authorList>
            <person name="Varghese N."/>
            <person name="Submissions S."/>
        </authorList>
    </citation>
    <scope>NUCLEOTIDE SEQUENCE [LARGE SCALE GENOMIC DNA]</scope>
    <source>
        <strain evidence="2 3">DSM 16392</strain>
    </source>
</reference>
<protein>
    <recommendedName>
        <fullName evidence="1">Pyridoxamine 5'-phosphate oxidase N-terminal domain-containing protein</fullName>
    </recommendedName>
</protein>
<proteinExistence type="predicted"/>
<name>A0A1I3ZGL8_9HYPH</name>
<dbReference type="SUPFAM" id="SSF50475">
    <property type="entry name" value="FMN-binding split barrel"/>
    <property type="match status" value="1"/>
</dbReference>
<dbReference type="PANTHER" id="PTHR42815">
    <property type="entry name" value="FAD-BINDING, PUTATIVE (AFU_ORTHOLOGUE AFUA_6G07600)-RELATED"/>
    <property type="match status" value="1"/>
</dbReference>
<dbReference type="PANTHER" id="PTHR42815:SF2">
    <property type="entry name" value="FAD-BINDING, PUTATIVE (AFU_ORTHOLOGUE AFUA_6G07600)-RELATED"/>
    <property type="match status" value="1"/>
</dbReference>